<evidence type="ECO:0000256" key="1">
    <source>
        <dbReference type="SAM" id="MobiDB-lite"/>
    </source>
</evidence>
<dbReference type="Proteomes" id="UP000054018">
    <property type="component" value="Unassembled WGS sequence"/>
</dbReference>
<dbReference type="AlphaFoldDB" id="A0A0C9YIK2"/>
<dbReference type="HOGENOM" id="CLU_1200254_0_0_1"/>
<proteinExistence type="predicted"/>
<organism evidence="2 3">
    <name type="scientific">Pisolithus microcarpus 441</name>
    <dbReference type="NCBI Taxonomy" id="765257"/>
    <lineage>
        <taxon>Eukaryota</taxon>
        <taxon>Fungi</taxon>
        <taxon>Dikarya</taxon>
        <taxon>Basidiomycota</taxon>
        <taxon>Agaricomycotina</taxon>
        <taxon>Agaricomycetes</taxon>
        <taxon>Agaricomycetidae</taxon>
        <taxon>Boletales</taxon>
        <taxon>Sclerodermatineae</taxon>
        <taxon>Pisolithaceae</taxon>
        <taxon>Pisolithus</taxon>
    </lineage>
</organism>
<evidence type="ECO:0000313" key="3">
    <source>
        <dbReference type="Proteomes" id="UP000054018"/>
    </source>
</evidence>
<gene>
    <name evidence="2" type="ORF">PISMIDRAFT_17867</name>
</gene>
<evidence type="ECO:0000313" key="2">
    <source>
        <dbReference type="EMBL" id="KIK13604.1"/>
    </source>
</evidence>
<feature type="compositionally biased region" description="Pro residues" evidence="1">
    <location>
        <begin position="186"/>
        <end position="219"/>
    </location>
</feature>
<name>A0A0C9YIK2_9AGAM</name>
<sequence>MANTHCNKLSDEVGIIHGQKNVPWRMLLDLLYLHQFTLVDWLRGVSAVGADFNVKHLNANELCSLIVPFLKEQMGADYMLEAPADDDEDVADEGLVPVPESSFYLMDWTPGISVSVQHNILVLMSQPEQLELFRDADLKMFNIPLVINTYNQSLCLLSDSQAFLKGLPKGMNWPPIDGASTSVDSPLPPSPPPPPSSPLPPSSPPPLSSPPTRPSPSPPRSRTQIIIQPLPDVTGPALSLSILCLASMTDPPVTQQLQILREPR</sequence>
<keyword evidence="3" id="KW-1185">Reference proteome</keyword>
<dbReference type="EMBL" id="KN833985">
    <property type="protein sequence ID" value="KIK13604.1"/>
    <property type="molecule type" value="Genomic_DNA"/>
</dbReference>
<reference evidence="3" key="2">
    <citation type="submission" date="2015-01" db="EMBL/GenBank/DDBJ databases">
        <title>Evolutionary Origins and Diversification of the Mycorrhizal Mutualists.</title>
        <authorList>
            <consortium name="DOE Joint Genome Institute"/>
            <consortium name="Mycorrhizal Genomics Consortium"/>
            <person name="Kohler A."/>
            <person name="Kuo A."/>
            <person name="Nagy L.G."/>
            <person name="Floudas D."/>
            <person name="Copeland A."/>
            <person name="Barry K.W."/>
            <person name="Cichocki N."/>
            <person name="Veneault-Fourrey C."/>
            <person name="LaButti K."/>
            <person name="Lindquist E.A."/>
            <person name="Lipzen A."/>
            <person name="Lundell T."/>
            <person name="Morin E."/>
            <person name="Murat C."/>
            <person name="Riley R."/>
            <person name="Ohm R."/>
            <person name="Sun H."/>
            <person name="Tunlid A."/>
            <person name="Henrissat B."/>
            <person name="Grigoriev I.V."/>
            <person name="Hibbett D.S."/>
            <person name="Martin F."/>
        </authorList>
    </citation>
    <scope>NUCLEOTIDE SEQUENCE [LARGE SCALE GENOMIC DNA]</scope>
    <source>
        <strain evidence="3">441</strain>
    </source>
</reference>
<dbReference type="OrthoDB" id="2691626at2759"/>
<protein>
    <submittedName>
        <fullName evidence="2">Uncharacterized protein</fullName>
    </submittedName>
</protein>
<accession>A0A0C9YIK2</accession>
<reference evidence="2 3" key="1">
    <citation type="submission" date="2014-04" db="EMBL/GenBank/DDBJ databases">
        <authorList>
            <consortium name="DOE Joint Genome Institute"/>
            <person name="Kuo A."/>
            <person name="Kohler A."/>
            <person name="Costa M.D."/>
            <person name="Nagy L.G."/>
            <person name="Floudas D."/>
            <person name="Copeland A."/>
            <person name="Barry K.W."/>
            <person name="Cichocki N."/>
            <person name="Veneault-Fourrey C."/>
            <person name="LaButti K."/>
            <person name="Lindquist E.A."/>
            <person name="Lipzen A."/>
            <person name="Lundell T."/>
            <person name="Morin E."/>
            <person name="Murat C."/>
            <person name="Sun H."/>
            <person name="Tunlid A."/>
            <person name="Henrissat B."/>
            <person name="Grigoriev I.V."/>
            <person name="Hibbett D.S."/>
            <person name="Martin F."/>
            <person name="Nordberg H.P."/>
            <person name="Cantor M.N."/>
            <person name="Hua S.X."/>
        </authorList>
    </citation>
    <scope>NUCLEOTIDE SEQUENCE [LARGE SCALE GENOMIC DNA]</scope>
    <source>
        <strain evidence="2 3">441</strain>
    </source>
</reference>
<feature type="region of interest" description="Disordered" evidence="1">
    <location>
        <begin position="175"/>
        <end position="225"/>
    </location>
</feature>